<dbReference type="InterPro" id="IPR013815">
    <property type="entry name" value="ATP_grasp_subdomain_1"/>
</dbReference>
<evidence type="ECO:0000313" key="2">
    <source>
        <dbReference type="EMBL" id="PIQ85431.1"/>
    </source>
</evidence>
<name>A0A2H0LM49_9BACT</name>
<dbReference type="Gene3D" id="3.50.30.10">
    <property type="entry name" value="Phosphohistidine domain"/>
    <property type="match status" value="1"/>
</dbReference>
<dbReference type="InterPro" id="IPR010121">
    <property type="entry name" value="Pyruvate_phosphate_dikinase"/>
</dbReference>
<proteinExistence type="predicted"/>
<comment type="caution">
    <text evidence="2">The sequence shown here is derived from an EMBL/GenBank/DDBJ whole genome shotgun (WGS) entry which is preliminary data.</text>
</comment>
<dbReference type="Gene3D" id="3.30.470.20">
    <property type="entry name" value="ATP-grasp fold, B domain"/>
    <property type="match status" value="1"/>
</dbReference>
<dbReference type="SUPFAM" id="SSF56059">
    <property type="entry name" value="Glutathione synthetase ATP-binding domain-like"/>
    <property type="match status" value="1"/>
</dbReference>
<sequence>MRIVSFTLVLTVSSSNTTTYPFIGSENNIQAVSAHSLTAARVSMNTLSTRKEISQAMGLPVPVEGVSTVSSALLRDITTFVNPHASKRRSELRINEKSKAPISPLLPFSSTPLYIFSDDIKIEDINRVGAKAAHLADFSRQFQRDPIIFRVPKWLSLPFEAVERIITQPALLKHFSAELLDAVNYLGILTAEENAELAEKNFDQMTPEQFGDAENPLLVSVRAANLRAFPGRYLTILNVGITDKNIGRLSTKLNDPAAAWELYAKLIRDLALSSDGGDISRQRFDNIRELERLYPHQQHSSKRHFREMSRLEKAEWFVGAYKKRFEELLGRPFPQDPFVQLEWAIQAIAPANRHGLEGPMRFNSIMIERMVFGNLPNSLSANIFSRNPQTGKNGWDGAVGFEMQGDDLLDAEGFDEFLERINSQLSLKLQMLAQDAETYFRDIASIEFTIERGELYLLQVRNASKSPEAMINAYVDMVNSGILPKHEAIERLRDLNLEPLKEEPISEESFPREAPLAAIGRSVGVLRNEVGIVAFTDEDAKRLHDKGKPVIFMRPVIAADHEEIIRLVNGVVASRQFGNHAQSIALRYGIPAIVDLDRFEGGERVENLRDPDRVQFNLEHGEALLIRDGNTYRLVSGETAVILDQSGGIRVIPSTFIQSILMKLHQRRRYLSPPLVEVLTWLIEAEGKVPVIIADHYGIGKNFWKVEESDRLDFGDFQRTKKVVRRQDGKEVPMLIGVRDVISADKKQAIPERVPIQRQIPLELIDRVVEGFIHETSVETFTYELWTRHDKLGQYIAELEGLDKLDLLTGEFEYKGLDEAKFYFFKRVIEKSYPSSESHSSKDRYPMLVKAVVHGVDRHKSGGFIFRDLALRYFTDPGQMVRFLADVINYTHQNGYTGDVRGHNYQLTRLFTMVVKSNQDLGLQVLKMLGEESAQTLLDEIKRFYIDRNKYRELERAYYATPTELANLLETALAQGLVTESYELEYGPKDEHELHTQNLVANLRDLQQQINQESNDSVHQTRAELRSQTAQNPPQSILSHMAMVTGETKNHEPVHLEVDSRFMTAGLSQADLEGLLAAVVNHDVNQTKDEDYSLSKTMHVGGVSLGRVTIQFAPNFVEPTEPVPYLDQSATDPYQKPRHRIDVQNGQIVTQPIAKAPWWLPAEAMHTFSFMRELFNKGQLTVLPVGFGIIGDDKGFLILAQTSFPHRSFGSQFKGQLRQSIQKVQAGNQAGPRFKVRQLSRLQRAMSQLGEDVRQLGIEVSTLHNSGRVYTYPKLSDFDIDRDGHIQITSVVPGRRADSMSEDEFLFWSIRDFTFLFISIVNLFVHQIPVEKINDFHGFLQLNGEATFEAFIRGYFLTDNLLISDDMAHLLKVISIQNMLKLKQLFDVSSLKGRQVSDLIAALQEQFPDLLEAFKQRQNLRPLDIQDHAQLETIAEQVINRLVAPQHIPWGVRLDFASRPKQIVTQVKDPGAVSGSRDIDAFELNNGFLDGVLSDFGNYQIAHADIRPARDMPRHLISPDLALTYSGAFKEALQRLKSVEFVEDLLLQLENGQKKINWLDPAHLFDASLEWEEKGEFVNLVIYLHQPVEPVNRSLQAVARHVLMRFLANEEEPEIPESVDIGLRHHGGAGDIESRVSLRDEQGRVGDHHYYDQQFIGGNPKTLLIPPVELQDGTAKSIDYIGVNAPQQPLTMTDIDHLVPELTQVLRALPRLRFPAEDGGQRFAYRTDSFVVDLNRAKSILNVVIHFFAEDEYTLLHSPRNDKTEFQKSFDVAFEEFQRIKNSLLANRQMDDQQKQAVQGIRKAAKRYIEDPRAAYTLGVLAMIFTEQEDAELQREGALTFLEYLPMFQVHLSSQWAQWAAGKIAILVRLNGNGKQFEKLADLLSSLLTVPKTPTSEYAITQILLTMAAQDQSENAFASVPQIRTAVERSFAYLNKKVDSYLRDVQLYEREMVLADEILLLQYFNRQIPAVSDHAERIVSRLTALTNSAIRRRSSKRGDWDRARWASEQAYQLWKQIIVPGEMKDREKAVLAYRMVRTMNDLVLYSLPSPENYKRSQKVSVSIDDLESSNRLAEAAHDLLELIAQYQPVSISAIWDQTAVDARALRAALYLRRADSLHLILKRILKRASAHRQQKGYWESASGDLLSDIEHVLTAVVSREYNLQPEDLELISEWSEWLDQAFRHHPRQRVIRRGIPNRLLNETQLAAKAYSLRRHIHPAPVMRSALSRAREAYKKIKTIDTTATDDKYQERVQRSLRYLFLYNTFLFQLYLQDAQAVNDARIVFQNAMEVAAEIQWRGLDQKGLVLFERDVQELIHPSSVLLKRLEASSAQQKNLNGVQVLVQKLDDLMNDVRVEITRRQYAIPDPSLKVEANADVPEGGRVNDHILVQSEGASIVLLFHPDGGERALKLHLRAWRDSKRKNKLTVSFVIQPDHIQKAILKEDDEQAPFEDATISIKVGRGIILKDEETQRTLILRNQENTEEGFTVELTAAAPSFFTISTQELHVNNFRSELRTSLAPEAESQIEAFRQETSRMLRMESVNLFRSELKTALIPEAGYQESAPGLVIARSLAFDEGALGLFAKTGIPTAVIAPTLAEQRLIEVLNEQLDQTDQMLVATGLREAAALLRAKGVLQTILVTAEQHDHDLWRQFFYEVVVVSQAALQEMKAVFWQGMNRQGLIYERLVQAA</sequence>
<dbReference type="Gene3D" id="1.20.80.30">
    <property type="match status" value="1"/>
</dbReference>
<organism evidence="2 3">
    <name type="scientific">Candidatus Abzuiibacterium crystallinum</name>
    <dbReference type="NCBI Taxonomy" id="1974748"/>
    <lineage>
        <taxon>Bacteria</taxon>
        <taxon>Pseudomonadati</taxon>
        <taxon>Candidatus Omnitrophota</taxon>
        <taxon>Candidatus Abzuiibacterium</taxon>
    </lineage>
</organism>
<dbReference type="PANTHER" id="PTHR22931">
    <property type="entry name" value="PHOSPHOENOLPYRUVATE DIKINASE-RELATED"/>
    <property type="match status" value="1"/>
</dbReference>
<dbReference type="GO" id="GO:0005524">
    <property type="term" value="F:ATP binding"/>
    <property type="evidence" value="ECO:0007669"/>
    <property type="project" value="InterPro"/>
</dbReference>
<dbReference type="EMBL" id="PCVY01000066">
    <property type="protein sequence ID" value="PIQ85431.1"/>
    <property type="molecule type" value="Genomic_DNA"/>
</dbReference>
<keyword evidence="1" id="KW-0175">Coiled coil</keyword>
<reference evidence="2 3" key="1">
    <citation type="submission" date="2017-09" db="EMBL/GenBank/DDBJ databases">
        <title>Depth-based differentiation of microbial function through sediment-hosted aquifers and enrichment of novel symbionts in the deep terrestrial subsurface.</title>
        <authorList>
            <person name="Probst A.J."/>
            <person name="Ladd B."/>
            <person name="Jarett J.K."/>
            <person name="Geller-Mcgrath D.E."/>
            <person name="Sieber C.M."/>
            <person name="Emerson J.B."/>
            <person name="Anantharaman K."/>
            <person name="Thomas B.C."/>
            <person name="Malmstrom R."/>
            <person name="Stieglmeier M."/>
            <person name="Klingl A."/>
            <person name="Woyke T."/>
            <person name="Ryan C.M."/>
            <person name="Banfield J.F."/>
        </authorList>
    </citation>
    <scope>NUCLEOTIDE SEQUENCE [LARGE SCALE GENOMIC DNA]</scope>
    <source>
        <strain evidence="2">CG11_big_fil_rev_8_21_14_0_20_45_26</strain>
    </source>
</reference>
<feature type="coiled-coil region" evidence="1">
    <location>
        <begin position="989"/>
        <end position="1016"/>
    </location>
</feature>
<evidence type="ECO:0000313" key="3">
    <source>
        <dbReference type="Proteomes" id="UP000230859"/>
    </source>
</evidence>
<gene>
    <name evidence="2" type="ORF">COV74_08955</name>
</gene>
<protein>
    <submittedName>
        <fullName evidence="2">Uncharacterized protein</fullName>
    </submittedName>
</protein>
<dbReference type="PANTHER" id="PTHR22931:SF9">
    <property type="entry name" value="PYRUVATE, PHOSPHATE DIKINASE 1, CHLOROPLASTIC"/>
    <property type="match status" value="1"/>
</dbReference>
<dbReference type="Gene3D" id="1.10.189.10">
    <property type="entry name" value="Pyruvate Phosphate Dikinase, domain 2"/>
    <property type="match status" value="1"/>
</dbReference>
<dbReference type="GO" id="GO:0050242">
    <property type="term" value="F:pyruvate, phosphate dikinase activity"/>
    <property type="evidence" value="ECO:0007669"/>
    <property type="project" value="InterPro"/>
</dbReference>
<evidence type="ECO:0000256" key="1">
    <source>
        <dbReference type="SAM" id="Coils"/>
    </source>
</evidence>
<accession>A0A2H0LM49</accession>
<dbReference type="Gene3D" id="3.30.1490.20">
    <property type="entry name" value="ATP-grasp fold, A domain"/>
    <property type="match status" value="1"/>
</dbReference>
<dbReference type="Proteomes" id="UP000230859">
    <property type="component" value="Unassembled WGS sequence"/>
</dbReference>